<sequence length="613" mass="69399">MIVPTSKWFRRCSTAATIFLSCFLTINVGIVLDSEIPAHQTLSNDHPLFRSYRFDNSIKLSLPGVSQASKPIPPRPLCLSEVSTAQLPIESKRQVTLFKELELWQTINAAYCKRIKILRSCTVYFFGSEVRQETTTQMDINPVECKAIVASAQEHNQDLNHCQVIRSGSSHYQCRWTGTISVEETILTACANSKVYLDTSSWTVHGHFDNIPVPNYDRGYVISSDKSVTIWEPVLAHHSSCPFRPITVFDCFILNPNKYICPTTKLAFEISHDLTHPGCGQNHYTMTTTGHILQSKTISDHNSVSNQPTQSKNGSKVHWSYKIPDLIEDEVNYYKEQASDLSITTAHIARYSCEVSQLNWDIGMSLLDSHPIAAARLIFGDPSLTGQWIGDRFFPRKFVSITKFRFLLINTNCTFWPIESTIGNSTAQVVYLNPRTRVAYTTCPKRTGNRKDYIITMDGWIYNLDKRTAIHESQNQHVLATPHSDPHLLSERFLHLAADDLTQSKQPNYYLDLDPNDPIHISSQQTDSSLEGMKPRDLGLKWISQLPAEISYLVTFVPYIATVALLLLSGYVGSRLIRWVVRLRGKKKIQHNDGHPRSSKTSSNHLLQALTQV</sequence>
<evidence type="ECO:0000256" key="1">
    <source>
        <dbReference type="SAM" id="Phobius"/>
    </source>
</evidence>
<keyword evidence="1" id="KW-0812">Transmembrane</keyword>
<name>A0AAU8BC88_9RHAB</name>
<organism evidence="2">
    <name type="scientific">XiangYang Rhabdovirus 2</name>
    <dbReference type="NCBI Taxonomy" id="3230304"/>
    <lineage>
        <taxon>Viruses</taxon>
        <taxon>Riboviria</taxon>
        <taxon>Orthornavirae</taxon>
        <taxon>Negarnaviricota</taxon>
        <taxon>Haploviricotina</taxon>
        <taxon>Monjiviricetes</taxon>
        <taxon>Mononegavirales</taxon>
        <taxon>Rhabdoviridae</taxon>
    </lineage>
</organism>
<keyword evidence="1" id="KW-0472">Membrane</keyword>
<evidence type="ECO:0000313" key="2">
    <source>
        <dbReference type="EMBL" id="XCD12845.1"/>
    </source>
</evidence>
<reference evidence="2" key="1">
    <citation type="submission" date="2024-06" db="EMBL/GenBank/DDBJ databases">
        <authorList>
            <person name="Chen D."/>
            <person name="Zhang N."/>
            <person name="Zheng Z."/>
        </authorList>
    </citation>
    <scope>NUCLEOTIDE SEQUENCE</scope>
    <source>
        <strain evidence="2">XYRhV2</strain>
    </source>
</reference>
<dbReference type="EMBL" id="PP943404">
    <property type="protein sequence ID" value="XCD12845.1"/>
    <property type="molecule type" value="Viral_cRNA"/>
</dbReference>
<proteinExistence type="predicted"/>
<keyword evidence="1" id="KW-1133">Transmembrane helix</keyword>
<protein>
    <submittedName>
        <fullName evidence="2">U4 protein</fullName>
    </submittedName>
</protein>
<dbReference type="PROSITE" id="PS51257">
    <property type="entry name" value="PROKAR_LIPOPROTEIN"/>
    <property type="match status" value="1"/>
</dbReference>
<accession>A0AAU8BC88</accession>
<feature type="transmembrane region" description="Helical" evidence="1">
    <location>
        <begin position="556"/>
        <end position="577"/>
    </location>
</feature>